<protein>
    <submittedName>
        <fullName evidence="1">SAM-dependent methyltransferase</fullName>
    </submittedName>
</protein>
<gene>
    <name evidence="1" type="ORF">A9K55_003339</name>
</gene>
<dbReference type="OrthoDB" id="8300214at2759"/>
<organism evidence="1 2">
    <name type="scientific">Cordyceps militaris</name>
    <name type="common">Caterpillar fungus</name>
    <name type="synonym">Clavaria militaris</name>
    <dbReference type="NCBI Taxonomy" id="73501"/>
    <lineage>
        <taxon>Eukaryota</taxon>
        <taxon>Fungi</taxon>
        <taxon>Dikarya</taxon>
        <taxon>Ascomycota</taxon>
        <taxon>Pezizomycotina</taxon>
        <taxon>Sordariomycetes</taxon>
        <taxon>Hypocreomycetidae</taxon>
        <taxon>Hypocreales</taxon>
        <taxon>Cordycipitaceae</taxon>
        <taxon>Cordyceps</taxon>
    </lineage>
</organism>
<keyword evidence="1" id="KW-0489">Methyltransferase</keyword>
<dbReference type="EMBL" id="CP023322">
    <property type="protein sequence ID" value="ATY59068.1"/>
    <property type="molecule type" value="Genomic_DNA"/>
</dbReference>
<name>A0A2H4S7I6_CORMI</name>
<dbReference type="GO" id="GO:0032259">
    <property type="term" value="P:methylation"/>
    <property type="evidence" value="ECO:0007669"/>
    <property type="project" value="UniProtKB-KW"/>
</dbReference>
<accession>A0A2H4S7I6</accession>
<dbReference type="Proteomes" id="UP000323067">
    <property type="component" value="Chromosome iv"/>
</dbReference>
<dbReference type="Pfam" id="PF13489">
    <property type="entry name" value="Methyltransf_23"/>
    <property type="match status" value="1"/>
</dbReference>
<proteinExistence type="predicted"/>
<evidence type="ECO:0000313" key="1">
    <source>
        <dbReference type="EMBL" id="ATY59068.1"/>
    </source>
</evidence>
<dbReference type="InterPro" id="IPR029063">
    <property type="entry name" value="SAM-dependent_MTases_sf"/>
</dbReference>
<reference evidence="1 2" key="1">
    <citation type="journal article" date="2017" name="BMC Genomics">
        <title>Chromosome level assembly and secondary metabolite potential of the parasitic fungus Cordyceps militaris.</title>
        <authorList>
            <person name="Kramer G.J."/>
            <person name="Nodwell J.R."/>
        </authorList>
    </citation>
    <scope>NUCLEOTIDE SEQUENCE [LARGE SCALE GENOMIC DNA]</scope>
    <source>
        <strain evidence="1 2">ATCC 34164</strain>
    </source>
</reference>
<dbReference type="SUPFAM" id="SSF53335">
    <property type="entry name" value="S-adenosyl-L-methionine-dependent methyltransferases"/>
    <property type="match status" value="1"/>
</dbReference>
<dbReference type="AlphaFoldDB" id="A0A2H4S7I6"/>
<dbReference type="GO" id="GO:0008168">
    <property type="term" value="F:methyltransferase activity"/>
    <property type="evidence" value="ECO:0007669"/>
    <property type="project" value="UniProtKB-KW"/>
</dbReference>
<dbReference type="VEuPathDB" id="FungiDB:A9K55_003339"/>
<dbReference type="VEuPathDB" id="FungiDB:CCM_05977"/>
<evidence type="ECO:0000313" key="2">
    <source>
        <dbReference type="Proteomes" id="UP000323067"/>
    </source>
</evidence>
<sequence>MAAFTPISLDTAESIARYSPTPNDTALQIEKVQVEHRLQLINAWRIPPGSTILEIGCGQGTCTTVLATAAGPNGHVDAVDPGPPDYGSPYTLAQAQAIISAGTLGDRITWHNAEPTDVLATSGDKVWDYAVFSHCIWYFDNRDVLSTILRAMQGRVGAVLVAEYALTATERDAQPHLLSAIARAALEAHNPSSTANIRCLLSPAGIKEIAEASGLKAGDESIIVPAAGLLDGVWESGEVRSKSFVDEVGKRITSPRVKEMLLSSREAVIASHAAMNGRKTRTMDVWVASFTPVE</sequence>
<dbReference type="CDD" id="cd02440">
    <property type="entry name" value="AdoMet_MTases"/>
    <property type="match status" value="1"/>
</dbReference>
<keyword evidence="1" id="KW-0808">Transferase</keyword>
<dbReference type="Gene3D" id="3.40.50.150">
    <property type="entry name" value="Vaccinia Virus protein VP39"/>
    <property type="match status" value="1"/>
</dbReference>